<organism evidence="2">
    <name type="scientific">Streptomyces haneummycinicus</name>
    <dbReference type="NCBI Taxonomy" id="3074435"/>
    <lineage>
        <taxon>Bacteria</taxon>
        <taxon>Bacillati</taxon>
        <taxon>Actinomycetota</taxon>
        <taxon>Actinomycetes</taxon>
        <taxon>Kitasatosporales</taxon>
        <taxon>Streptomycetaceae</taxon>
        <taxon>Streptomyces</taxon>
    </lineage>
</organism>
<dbReference type="EMBL" id="AP035768">
    <property type="protein sequence ID" value="BFO22469.1"/>
    <property type="molecule type" value="Genomic_DNA"/>
</dbReference>
<dbReference type="AlphaFoldDB" id="A0AAT9HZ49"/>
<sequence length="172" mass="17432">MRDLVAVLVADADDGGVGDPGVGEEQCLEFGGGDLEALVLDEFLHAVDDEEPAVLVNVADVAGVQPAVLVDHGGGGVGAAEVALHHLRAADEDLAGRADAEVLAGGVEGDDAHLGAGDQLADGPGRRLPMASRGTTWVPGDSSVMPYACPTGGSPSRREQAAARPASRVRRR</sequence>
<protein>
    <submittedName>
        <fullName evidence="2">Uncharacterized protein</fullName>
    </submittedName>
</protein>
<evidence type="ECO:0000256" key="1">
    <source>
        <dbReference type="SAM" id="MobiDB-lite"/>
    </source>
</evidence>
<feature type="region of interest" description="Disordered" evidence="1">
    <location>
        <begin position="133"/>
        <end position="172"/>
    </location>
</feature>
<evidence type="ECO:0000313" key="2">
    <source>
        <dbReference type="EMBL" id="BFO22469.1"/>
    </source>
</evidence>
<name>A0AAT9HZ49_9ACTN</name>
<reference evidence="2" key="2">
    <citation type="submission" date="2024-07" db="EMBL/GenBank/DDBJ databases">
        <title>Streptomyces haneummycinica sp. nov., a new antibiotic-producing actinobacterium isolated from marine sediment.</title>
        <authorList>
            <person name="Uemura M."/>
            <person name="Hamada M."/>
            <person name="Hirano S."/>
            <person name="Kobayashi K."/>
            <person name="Ohshiro T."/>
            <person name="Kobayashi T."/>
            <person name="Terahara T."/>
        </authorList>
    </citation>
    <scope>NUCLEOTIDE SEQUENCE</scope>
    <source>
        <strain evidence="2">KM77-8</strain>
    </source>
</reference>
<accession>A0AAT9HZ49</accession>
<proteinExistence type="predicted"/>
<gene>
    <name evidence="2" type="ORF">SHKM778_88570</name>
</gene>
<reference evidence="2" key="1">
    <citation type="submission" date="2024-06" db="EMBL/GenBank/DDBJ databases">
        <authorList>
            <consortium name="consrtm"/>
            <person name="Uemura M."/>
            <person name="Terahara T."/>
        </authorList>
    </citation>
    <scope>NUCLEOTIDE SEQUENCE</scope>
    <source>
        <strain evidence="2">KM77-8</strain>
    </source>
</reference>